<evidence type="ECO:0000256" key="4">
    <source>
        <dbReference type="SAM" id="Phobius"/>
    </source>
</evidence>
<evidence type="ECO:0000256" key="3">
    <source>
        <dbReference type="SAM" id="Coils"/>
    </source>
</evidence>
<dbReference type="SUPFAM" id="SSF48452">
    <property type="entry name" value="TPR-like"/>
    <property type="match status" value="1"/>
</dbReference>
<feature type="chain" id="PRO_5017818039" description="diguanylate cyclase" evidence="5">
    <location>
        <begin position="22"/>
        <end position="614"/>
    </location>
</feature>
<keyword evidence="5" id="KW-0732">Signal</keyword>
<dbReference type="Pfam" id="PF00990">
    <property type="entry name" value="GGDEF"/>
    <property type="match status" value="1"/>
</dbReference>
<dbReference type="PANTHER" id="PTHR45138">
    <property type="entry name" value="REGULATORY COMPONENTS OF SENSORY TRANSDUCTION SYSTEM"/>
    <property type="match status" value="1"/>
</dbReference>
<evidence type="ECO:0000256" key="2">
    <source>
        <dbReference type="ARBA" id="ARBA00012528"/>
    </source>
</evidence>
<gene>
    <name evidence="7" type="ORF">DXV75_10015</name>
</gene>
<feature type="domain" description="GGDEF" evidence="6">
    <location>
        <begin position="474"/>
        <end position="606"/>
    </location>
</feature>
<dbReference type="InterPro" id="IPR043128">
    <property type="entry name" value="Rev_trsase/Diguanyl_cyclase"/>
</dbReference>
<protein>
    <recommendedName>
        <fullName evidence="2">diguanylate cyclase</fullName>
        <ecNumber evidence="2">2.7.7.65</ecNumber>
    </recommendedName>
</protein>
<dbReference type="EMBL" id="QRHA01000006">
    <property type="protein sequence ID" value="RDV25613.1"/>
    <property type="molecule type" value="Genomic_DNA"/>
</dbReference>
<dbReference type="CDD" id="cd01949">
    <property type="entry name" value="GGDEF"/>
    <property type="match status" value="1"/>
</dbReference>
<dbReference type="Proteomes" id="UP000256561">
    <property type="component" value="Unassembled WGS sequence"/>
</dbReference>
<feature type="coiled-coil region" evidence="3">
    <location>
        <begin position="342"/>
        <end position="376"/>
    </location>
</feature>
<dbReference type="SUPFAM" id="SSF55073">
    <property type="entry name" value="Nucleotide cyclase"/>
    <property type="match status" value="1"/>
</dbReference>
<evidence type="ECO:0000256" key="5">
    <source>
        <dbReference type="SAM" id="SignalP"/>
    </source>
</evidence>
<dbReference type="GO" id="GO:1902201">
    <property type="term" value="P:negative regulation of bacterial-type flagellum-dependent cell motility"/>
    <property type="evidence" value="ECO:0007669"/>
    <property type="project" value="TreeGrafter"/>
</dbReference>
<comment type="cofactor">
    <cofactor evidence="1">
        <name>Mg(2+)</name>
        <dbReference type="ChEBI" id="CHEBI:18420"/>
    </cofactor>
</comment>
<organism evidence="7 8">
    <name type="scientific">Alteromonas aestuariivivens</name>
    <dbReference type="NCBI Taxonomy" id="1938339"/>
    <lineage>
        <taxon>Bacteria</taxon>
        <taxon>Pseudomonadati</taxon>
        <taxon>Pseudomonadota</taxon>
        <taxon>Gammaproteobacteria</taxon>
        <taxon>Alteromonadales</taxon>
        <taxon>Alteromonadaceae</taxon>
        <taxon>Alteromonas/Salinimonas group</taxon>
        <taxon>Alteromonas</taxon>
    </lineage>
</organism>
<dbReference type="Gene3D" id="3.30.70.270">
    <property type="match status" value="1"/>
</dbReference>
<dbReference type="RefSeq" id="WP_115593268.1">
    <property type="nucleotide sequence ID" value="NZ_QRHA01000006.1"/>
</dbReference>
<dbReference type="OrthoDB" id="6377654at2"/>
<dbReference type="NCBIfam" id="TIGR00254">
    <property type="entry name" value="GGDEF"/>
    <property type="match status" value="1"/>
</dbReference>
<name>A0A3D8M7L4_9ALTE</name>
<keyword evidence="8" id="KW-1185">Reference proteome</keyword>
<dbReference type="InterPro" id="IPR050469">
    <property type="entry name" value="Diguanylate_Cyclase"/>
</dbReference>
<sequence length="614" mass="71221">MPSRIIVVAMLALLFTTCSHASMVDTYMAERSRILSQPYAERYAALQQSSAFDVKTLLGRYFYNTVYINTSQYDPLYTFSADELSQLKQTYPQIYYEHQVFTLRFSDMEAQQIISELEEIKLFAQQKHWQRIERWATSALVDVQIGAGRYYSAIINMQSVVSHAPHFEKTETTYDYPLVVIYRDMANALYHAGDYVKSYLYCQKYGDYLPNDRFTRLESKLCKARAEFRLKNSDNALVLVAQVMNEAREHNYTYVLTNSYTFAARIHLDQGQLDLAKSYALEGLDYAQQVNHKIHGEYFYFYYVLASVYALKGDPQKAQDYYHKMLEARGPLEHDLPSDKMVMTVELQLAELRNNKDEIIALYKRLLDNRERMQDQELAWKEFSTITDRLDEKQLSLLRVKSQLDRTQSNNMTLLAIVTSTFSLVGLLLVGRLWQQKRRMESFSRMDQLTGVPNRWHATELIEQKLNSMHRRNDPFCLALIDVDHFKSINDSYGHDVGDAALIHLAKLFKYQIREEDVFGRYGGEEFILYLSDVALADAEKKLAKLQFLLEKRPLSINSSEVPLRFSAGIIEVKSQADLTHLIAQCDTLLYRAKSRGRNRSVGGRYDHCAAEPA</sequence>
<dbReference type="InterPro" id="IPR011990">
    <property type="entry name" value="TPR-like_helical_dom_sf"/>
</dbReference>
<dbReference type="PROSITE" id="PS50887">
    <property type="entry name" value="GGDEF"/>
    <property type="match status" value="1"/>
</dbReference>
<dbReference type="InterPro" id="IPR029787">
    <property type="entry name" value="Nucleotide_cyclase"/>
</dbReference>
<dbReference type="GO" id="GO:0043709">
    <property type="term" value="P:cell adhesion involved in single-species biofilm formation"/>
    <property type="evidence" value="ECO:0007669"/>
    <property type="project" value="TreeGrafter"/>
</dbReference>
<evidence type="ECO:0000313" key="8">
    <source>
        <dbReference type="Proteomes" id="UP000256561"/>
    </source>
</evidence>
<accession>A0A3D8M7L4</accession>
<dbReference type="InterPro" id="IPR000160">
    <property type="entry name" value="GGDEF_dom"/>
</dbReference>
<proteinExistence type="predicted"/>
<dbReference type="Gene3D" id="1.25.40.10">
    <property type="entry name" value="Tetratricopeptide repeat domain"/>
    <property type="match status" value="1"/>
</dbReference>
<feature type="signal peptide" evidence="5">
    <location>
        <begin position="1"/>
        <end position="21"/>
    </location>
</feature>
<keyword evidence="3" id="KW-0175">Coiled coil</keyword>
<evidence type="ECO:0000313" key="7">
    <source>
        <dbReference type="EMBL" id="RDV25613.1"/>
    </source>
</evidence>
<reference evidence="8" key="1">
    <citation type="submission" date="2018-08" db="EMBL/GenBank/DDBJ databases">
        <authorList>
            <person name="Zhang J."/>
            <person name="Du Z.-J."/>
        </authorList>
    </citation>
    <scope>NUCLEOTIDE SEQUENCE [LARGE SCALE GENOMIC DNA]</scope>
    <source>
        <strain evidence="8">KCTC 52655</strain>
    </source>
</reference>
<dbReference type="PANTHER" id="PTHR45138:SF24">
    <property type="entry name" value="DIGUANYLATE CYCLASE DGCC-RELATED"/>
    <property type="match status" value="1"/>
</dbReference>
<feature type="transmembrane region" description="Helical" evidence="4">
    <location>
        <begin position="412"/>
        <end position="434"/>
    </location>
</feature>
<keyword evidence="4" id="KW-0472">Membrane</keyword>
<evidence type="ECO:0000259" key="6">
    <source>
        <dbReference type="PROSITE" id="PS50887"/>
    </source>
</evidence>
<keyword evidence="4" id="KW-0812">Transmembrane</keyword>
<comment type="caution">
    <text evidence="7">The sequence shown here is derived from an EMBL/GenBank/DDBJ whole genome shotgun (WGS) entry which is preliminary data.</text>
</comment>
<dbReference type="SMART" id="SM00267">
    <property type="entry name" value="GGDEF"/>
    <property type="match status" value="1"/>
</dbReference>
<keyword evidence="4" id="KW-1133">Transmembrane helix</keyword>
<dbReference type="GO" id="GO:0052621">
    <property type="term" value="F:diguanylate cyclase activity"/>
    <property type="evidence" value="ECO:0007669"/>
    <property type="project" value="UniProtKB-EC"/>
</dbReference>
<dbReference type="FunFam" id="3.30.70.270:FF:000001">
    <property type="entry name" value="Diguanylate cyclase domain protein"/>
    <property type="match status" value="1"/>
</dbReference>
<dbReference type="AlphaFoldDB" id="A0A3D8M7L4"/>
<evidence type="ECO:0000256" key="1">
    <source>
        <dbReference type="ARBA" id="ARBA00001946"/>
    </source>
</evidence>
<dbReference type="EC" id="2.7.7.65" evidence="2"/>
<dbReference type="GO" id="GO:0005886">
    <property type="term" value="C:plasma membrane"/>
    <property type="evidence" value="ECO:0007669"/>
    <property type="project" value="TreeGrafter"/>
</dbReference>